<dbReference type="Proteomes" id="UP001418222">
    <property type="component" value="Unassembled WGS sequence"/>
</dbReference>
<dbReference type="SUPFAM" id="SSF51430">
    <property type="entry name" value="NAD(P)-linked oxidoreductase"/>
    <property type="match status" value="1"/>
</dbReference>
<comment type="caution">
    <text evidence="1">The sequence shown here is derived from an EMBL/GenBank/DDBJ whole genome shotgun (WGS) entry which is preliminary data.</text>
</comment>
<evidence type="ECO:0000313" key="2">
    <source>
        <dbReference type="Proteomes" id="UP001418222"/>
    </source>
</evidence>
<gene>
    <name evidence="1" type="primary">S6PDH</name>
    <name evidence="1" type="ORF">KSP39_PZI007952</name>
</gene>
<dbReference type="InterPro" id="IPR036812">
    <property type="entry name" value="NAD(P)_OxRdtase_dom_sf"/>
</dbReference>
<accession>A0AAP0G903</accession>
<protein>
    <submittedName>
        <fullName evidence="1">NADP-dependent D-sorbitol-6-phosphate dehydrogenase</fullName>
    </submittedName>
</protein>
<keyword evidence="2" id="KW-1185">Reference proteome</keyword>
<sequence>MAARAITLNSGYKMPVIGLGVWRMEGRSIRDLLLSAIKIGYRHFDCVGLLSLPSPISSHCHLNCNYLFS</sequence>
<dbReference type="AlphaFoldDB" id="A0AAP0G903"/>
<organism evidence="1 2">
    <name type="scientific">Platanthera zijinensis</name>
    <dbReference type="NCBI Taxonomy" id="2320716"/>
    <lineage>
        <taxon>Eukaryota</taxon>
        <taxon>Viridiplantae</taxon>
        <taxon>Streptophyta</taxon>
        <taxon>Embryophyta</taxon>
        <taxon>Tracheophyta</taxon>
        <taxon>Spermatophyta</taxon>
        <taxon>Magnoliopsida</taxon>
        <taxon>Liliopsida</taxon>
        <taxon>Asparagales</taxon>
        <taxon>Orchidaceae</taxon>
        <taxon>Orchidoideae</taxon>
        <taxon>Orchideae</taxon>
        <taxon>Orchidinae</taxon>
        <taxon>Platanthera</taxon>
    </lineage>
</organism>
<name>A0AAP0G903_9ASPA</name>
<reference evidence="1 2" key="1">
    <citation type="journal article" date="2022" name="Nat. Plants">
        <title>Genomes of leafy and leafless Platanthera orchids illuminate the evolution of mycoheterotrophy.</title>
        <authorList>
            <person name="Li M.H."/>
            <person name="Liu K.W."/>
            <person name="Li Z."/>
            <person name="Lu H.C."/>
            <person name="Ye Q.L."/>
            <person name="Zhang D."/>
            <person name="Wang J.Y."/>
            <person name="Li Y.F."/>
            <person name="Zhong Z.M."/>
            <person name="Liu X."/>
            <person name="Yu X."/>
            <person name="Liu D.K."/>
            <person name="Tu X.D."/>
            <person name="Liu B."/>
            <person name="Hao Y."/>
            <person name="Liao X.Y."/>
            <person name="Jiang Y.T."/>
            <person name="Sun W.H."/>
            <person name="Chen J."/>
            <person name="Chen Y.Q."/>
            <person name="Ai Y."/>
            <person name="Zhai J.W."/>
            <person name="Wu S.S."/>
            <person name="Zhou Z."/>
            <person name="Hsiao Y.Y."/>
            <person name="Wu W.L."/>
            <person name="Chen Y.Y."/>
            <person name="Lin Y.F."/>
            <person name="Hsu J.L."/>
            <person name="Li C.Y."/>
            <person name="Wang Z.W."/>
            <person name="Zhao X."/>
            <person name="Zhong W.Y."/>
            <person name="Ma X.K."/>
            <person name="Ma L."/>
            <person name="Huang J."/>
            <person name="Chen G.Z."/>
            <person name="Huang M.Z."/>
            <person name="Huang L."/>
            <person name="Peng D.H."/>
            <person name="Luo Y.B."/>
            <person name="Zou S.Q."/>
            <person name="Chen S.P."/>
            <person name="Lan S."/>
            <person name="Tsai W.C."/>
            <person name="Van de Peer Y."/>
            <person name="Liu Z.J."/>
        </authorList>
    </citation>
    <scope>NUCLEOTIDE SEQUENCE [LARGE SCALE GENOMIC DNA]</scope>
    <source>
        <strain evidence="1">Lor287</strain>
    </source>
</reference>
<dbReference type="Gene3D" id="3.20.20.100">
    <property type="entry name" value="NADP-dependent oxidoreductase domain"/>
    <property type="match status" value="1"/>
</dbReference>
<proteinExistence type="predicted"/>
<dbReference type="EMBL" id="JBBWWQ010000006">
    <property type="protein sequence ID" value="KAK8945070.1"/>
    <property type="molecule type" value="Genomic_DNA"/>
</dbReference>
<evidence type="ECO:0000313" key="1">
    <source>
        <dbReference type="EMBL" id="KAK8945070.1"/>
    </source>
</evidence>